<proteinExistence type="predicted"/>
<reference evidence="2 3" key="1">
    <citation type="submission" date="2014-09" db="EMBL/GenBank/DDBJ databases">
        <authorList>
            <person name="Ellenberger Sabrina"/>
        </authorList>
    </citation>
    <scope>NUCLEOTIDE SEQUENCE [LARGE SCALE GENOMIC DNA]</scope>
    <source>
        <strain evidence="2 3">CBS 412.66</strain>
    </source>
</reference>
<dbReference type="EMBL" id="LN721303">
    <property type="protein sequence ID" value="CEP09241.1"/>
    <property type="molecule type" value="Genomic_DNA"/>
</dbReference>
<evidence type="ECO:0000313" key="3">
    <source>
        <dbReference type="Proteomes" id="UP000054107"/>
    </source>
</evidence>
<gene>
    <name evidence="2" type="primary">PARPA_02718.1 scaffold 5218</name>
</gene>
<dbReference type="STRING" id="35722.A0A0B7MT96"/>
<accession>A0A0B7MT96</accession>
<evidence type="ECO:0000313" key="2">
    <source>
        <dbReference type="EMBL" id="CEP09241.1"/>
    </source>
</evidence>
<sequence length="394" mass="41168">MNNHDNISFGSSLSDGASVVSEVELTDMAKLNIDAVIDMDDQEATAVLVFVSPLDKSARSEASTSPSVPANRCSPVDAARKLVAKRDQYLSLISDMISGTDIDHADGLKHILEVRRQIEDMNKTVSIIKQSVKLSGDPVAASFNSVSASGESGAGFSLSKRNLPKFQLKSAATKYFPAEGSYDSVFHFLRIFERVVSSSAGAVGVRVLAGGSRILREEIQQLAVRVVQSACMLGGETSEAYFNRFSRACVGAGYDLCDTSIADVFLNGFPDHWQIQITALLCTSFPGVTSWTTQQVASFTINILSTIKCPLTITGRASAAAAAAPNGKSGSGSGSGGAVSSGGNKSFGSYKKNGSGSTVSSHAVKRNGGPGDPSAHISVLSGLLDTSTPSITHL</sequence>
<dbReference type="Proteomes" id="UP000054107">
    <property type="component" value="Unassembled WGS sequence"/>
</dbReference>
<organism evidence="2 3">
    <name type="scientific">Parasitella parasitica</name>
    <dbReference type="NCBI Taxonomy" id="35722"/>
    <lineage>
        <taxon>Eukaryota</taxon>
        <taxon>Fungi</taxon>
        <taxon>Fungi incertae sedis</taxon>
        <taxon>Mucoromycota</taxon>
        <taxon>Mucoromycotina</taxon>
        <taxon>Mucoromycetes</taxon>
        <taxon>Mucorales</taxon>
        <taxon>Mucorineae</taxon>
        <taxon>Mucoraceae</taxon>
        <taxon>Parasitella</taxon>
    </lineage>
</organism>
<feature type="compositionally biased region" description="Polar residues" evidence="1">
    <location>
        <begin position="352"/>
        <end position="361"/>
    </location>
</feature>
<feature type="region of interest" description="Disordered" evidence="1">
    <location>
        <begin position="351"/>
        <end position="378"/>
    </location>
</feature>
<dbReference type="OrthoDB" id="2280553at2759"/>
<dbReference type="AlphaFoldDB" id="A0A0B7MT96"/>
<keyword evidence="3" id="KW-1185">Reference proteome</keyword>
<protein>
    <submittedName>
        <fullName evidence="2">Uncharacterized protein</fullName>
    </submittedName>
</protein>
<evidence type="ECO:0000256" key="1">
    <source>
        <dbReference type="SAM" id="MobiDB-lite"/>
    </source>
</evidence>
<name>A0A0B7MT96_9FUNG</name>